<keyword evidence="1" id="KW-1133">Transmembrane helix</keyword>
<protein>
    <recommendedName>
        <fullName evidence="4">ER-bound oxygenase mpaB/mpaB'/Rubber oxygenase catalytic domain-containing protein</fullName>
    </recommendedName>
</protein>
<reference evidence="2 3" key="1">
    <citation type="submission" date="2024-05" db="EMBL/GenBank/DDBJ databases">
        <title>Culex pipiens pipiens assembly and annotation.</title>
        <authorList>
            <person name="Alout H."/>
            <person name="Durand T."/>
        </authorList>
    </citation>
    <scope>NUCLEOTIDE SEQUENCE [LARGE SCALE GENOMIC DNA]</scope>
    <source>
        <strain evidence="2">HA-2024</strain>
        <tissue evidence="2">Whole body</tissue>
    </source>
</reference>
<dbReference type="Proteomes" id="UP001562425">
    <property type="component" value="Unassembled WGS sequence"/>
</dbReference>
<dbReference type="AlphaFoldDB" id="A0ABD1DGD1"/>
<feature type="transmembrane region" description="Helical" evidence="1">
    <location>
        <begin position="50"/>
        <end position="74"/>
    </location>
</feature>
<keyword evidence="1" id="KW-0812">Transmembrane</keyword>
<gene>
    <name evidence="2" type="ORF">pipiens_009731</name>
</gene>
<organism evidence="2 3">
    <name type="scientific">Culex pipiens pipiens</name>
    <name type="common">Northern house mosquito</name>
    <dbReference type="NCBI Taxonomy" id="38569"/>
    <lineage>
        <taxon>Eukaryota</taxon>
        <taxon>Metazoa</taxon>
        <taxon>Ecdysozoa</taxon>
        <taxon>Arthropoda</taxon>
        <taxon>Hexapoda</taxon>
        <taxon>Insecta</taxon>
        <taxon>Pterygota</taxon>
        <taxon>Neoptera</taxon>
        <taxon>Endopterygota</taxon>
        <taxon>Diptera</taxon>
        <taxon>Nematocera</taxon>
        <taxon>Culicoidea</taxon>
        <taxon>Culicidae</taxon>
        <taxon>Culicinae</taxon>
        <taxon>Culicini</taxon>
        <taxon>Culex</taxon>
        <taxon>Culex</taxon>
    </lineage>
</organism>
<dbReference type="PANTHER" id="PTHR37159:SF1">
    <property type="entry name" value="GH11867P"/>
    <property type="match status" value="1"/>
</dbReference>
<dbReference type="EMBL" id="JBEHCU010006279">
    <property type="protein sequence ID" value="KAL1397484.1"/>
    <property type="molecule type" value="Genomic_DNA"/>
</dbReference>
<evidence type="ECO:0000313" key="3">
    <source>
        <dbReference type="Proteomes" id="UP001562425"/>
    </source>
</evidence>
<accession>A0ABD1DGD1</accession>
<name>A0ABD1DGD1_CULPP</name>
<evidence type="ECO:0000256" key="1">
    <source>
        <dbReference type="SAM" id="Phobius"/>
    </source>
</evidence>
<evidence type="ECO:0008006" key="4">
    <source>
        <dbReference type="Google" id="ProtNLM"/>
    </source>
</evidence>
<proteinExistence type="predicted"/>
<keyword evidence="1" id="KW-0472">Membrane</keyword>
<comment type="caution">
    <text evidence="2">The sequence shown here is derived from an EMBL/GenBank/DDBJ whole genome shotgun (WGS) entry which is preliminary data.</text>
</comment>
<keyword evidence="3" id="KW-1185">Reference proteome</keyword>
<dbReference type="PANTHER" id="PTHR37159">
    <property type="entry name" value="GH11867P"/>
    <property type="match status" value="1"/>
</dbReference>
<sequence>MKADKNYISSLAGEARCLPVEDASKMAIPEWYDEAKFQRYAAQAFYKRNAYAITLSVLYGLIAVMAVPSVLNVLMFTKKSSTPFTAYRRYLLTILHFTIWYRDPLAPGTRFWRSLMYTRKAHDGTIKRTSAAKEGMIISQRDMVLVQFSFAGYVVLKPEITTSKRRMQLVLDQMMGPALTSPNDDFYRMTKALLDGMWYYNVTLDYEALLFITFG</sequence>
<evidence type="ECO:0000313" key="2">
    <source>
        <dbReference type="EMBL" id="KAL1397484.1"/>
    </source>
</evidence>